<reference evidence="2 3" key="1">
    <citation type="submission" date="2023-07" db="EMBL/GenBank/DDBJ databases">
        <title>Sorghum-associated microbial communities from plants grown in Nebraska, USA.</title>
        <authorList>
            <person name="Schachtman D."/>
        </authorList>
    </citation>
    <scope>NUCLEOTIDE SEQUENCE [LARGE SCALE GENOMIC DNA]</scope>
    <source>
        <strain evidence="2 3">BE124</strain>
    </source>
</reference>
<dbReference type="EMBL" id="JAVDTX010000001">
    <property type="protein sequence ID" value="MDR6843506.1"/>
    <property type="molecule type" value="Genomic_DNA"/>
</dbReference>
<accession>A0ABU1RXL5</accession>
<evidence type="ECO:0000313" key="2">
    <source>
        <dbReference type="EMBL" id="MDR6843506.1"/>
    </source>
</evidence>
<organism evidence="2 3">
    <name type="scientific">Flavobacterium granuli</name>
    <dbReference type="NCBI Taxonomy" id="280093"/>
    <lineage>
        <taxon>Bacteria</taxon>
        <taxon>Pseudomonadati</taxon>
        <taxon>Bacteroidota</taxon>
        <taxon>Flavobacteriia</taxon>
        <taxon>Flavobacteriales</taxon>
        <taxon>Flavobacteriaceae</taxon>
        <taxon>Flavobacterium</taxon>
    </lineage>
</organism>
<sequence length="142" mass="16245">MKIFKLDNEPKIDSGFKTPDNYFENFSANLLQKLSEESVVEETKVISIFRKRKNILMAIAAVLLLALMIPITYQTNTKSKEVDTVTLENYLAEETNLNQDELINEIEPDNSIVISNTKELEPETLEEILVTNPNIENLLIEN</sequence>
<protein>
    <submittedName>
        <fullName evidence="2">Uncharacterized protein</fullName>
    </submittedName>
</protein>
<gene>
    <name evidence="2" type="ORF">J2W95_000186</name>
</gene>
<keyword evidence="1" id="KW-0812">Transmembrane</keyword>
<dbReference type="RefSeq" id="WP_310002981.1">
    <property type="nucleotide sequence ID" value="NZ_JAVDTX010000001.1"/>
</dbReference>
<comment type="caution">
    <text evidence="2">The sequence shown here is derived from an EMBL/GenBank/DDBJ whole genome shotgun (WGS) entry which is preliminary data.</text>
</comment>
<keyword evidence="3" id="KW-1185">Reference proteome</keyword>
<keyword evidence="1" id="KW-0472">Membrane</keyword>
<evidence type="ECO:0000256" key="1">
    <source>
        <dbReference type="SAM" id="Phobius"/>
    </source>
</evidence>
<evidence type="ECO:0000313" key="3">
    <source>
        <dbReference type="Proteomes" id="UP001261871"/>
    </source>
</evidence>
<dbReference type="Proteomes" id="UP001261871">
    <property type="component" value="Unassembled WGS sequence"/>
</dbReference>
<proteinExistence type="predicted"/>
<keyword evidence="1" id="KW-1133">Transmembrane helix</keyword>
<feature type="transmembrane region" description="Helical" evidence="1">
    <location>
        <begin position="54"/>
        <end position="73"/>
    </location>
</feature>
<name>A0ABU1RXL5_9FLAO</name>